<dbReference type="InterPro" id="IPR023376">
    <property type="entry name" value="YqcC-like_dom"/>
</dbReference>
<dbReference type="InterPro" id="IPR036814">
    <property type="entry name" value="YqcC-like_sf"/>
</dbReference>
<dbReference type="RefSeq" id="WP_006993170.1">
    <property type="nucleotide sequence ID" value="NZ_JBBMQS010000003.1"/>
</dbReference>
<proteinExistence type="predicted"/>
<dbReference type="Gene3D" id="1.20.1440.40">
    <property type="entry name" value="YqcC-like"/>
    <property type="match status" value="1"/>
</dbReference>
<keyword evidence="3" id="KW-1185">Reference proteome</keyword>
<feature type="domain" description="YqcC-like" evidence="1">
    <location>
        <begin position="9"/>
        <end position="107"/>
    </location>
</feature>
<sequence length="114" mass="12884">MPCSASEVQVLKLLSQLTVALKTAEQWSSSPPSLWAMQSELPFACDRLGFAQWLQFIFIPKMNELLQEEKPLPTRMALMPMALEWAKEYTTGQPTREPVLEVLAQIDLQFSGAE</sequence>
<protein>
    <submittedName>
        <fullName evidence="2">YqcC family protein</fullName>
    </submittedName>
</protein>
<dbReference type="Proteomes" id="UP001461163">
    <property type="component" value="Unassembled WGS sequence"/>
</dbReference>
<organism evidence="2 3">
    <name type="scientific">Paraglaciecola mesophila</name>
    <dbReference type="NCBI Taxonomy" id="197222"/>
    <lineage>
        <taxon>Bacteria</taxon>
        <taxon>Pseudomonadati</taxon>
        <taxon>Pseudomonadota</taxon>
        <taxon>Gammaproteobacteria</taxon>
        <taxon>Alteromonadales</taxon>
        <taxon>Alteromonadaceae</taxon>
        <taxon>Paraglaciecola</taxon>
    </lineage>
</organism>
<evidence type="ECO:0000313" key="2">
    <source>
        <dbReference type="EMBL" id="MEM5497019.1"/>
    </source>
</evidence>
<reference evidence="2 3" key="1">
    <citation type="submission" date="2024-03" db="EMBL/GenBank/DDBJ databases">
        <title>Community enrichment and isolation of bacterial strains for fucoidan degradation.</title>
        <authorList>
            <person name="Sichert A."/>
        </authorList>
    </citation>
    <scope>NUCLEOTIDE SEQUENCE [LARGE SCALE GENOMIC DNA]</scope>
    <source>
        <strain evidence="2 3">AS12</strain>
    </source>
</reference>
<name>A0ABU9ST05_9ALTE</name>
<evidence type="ECO:0000313" key="3">
    <source>
        <dbReference type="Proteomes" id="UP001461163"/>
    </source>
</evidence>
<dbReference type="PANTHER" id="PTHR39586">
    <property type="entry name" value="CYTOPLASMIC PROTEIN-RELATED"/>
    <property type="match status" value="1"/>
</dbReference>
<dbReference type="SUPFAM" id="SSF158452">
    <property type="entry name" value="YqcC-like"/>
    <property type="match status" value="1"/>
</dbReference>
<comment type="caution">
    <text evidence="2">The sequence shown here is derived from an EMBL/GenBank/DDBJ whole genome shotgun (WGS) entry which is preliminary data.</text>
</comment>
<dbReference type="EMBL" id="JBBMQS010000003">
    <property type="protein sequence ID" value="MEM5497019.1"/>
    <property type="molecule type" value="Genomic_DNA"/>
</dbReference>
<evidence type="ECO:0000259" key="1">
    <source>
        <dbReference type="Pfam" id="PF04287"/>
    </source>
</evidence>
<gene>
    <name evidence="2" type="ORF">WNY77_06390</name>
</gene>
<dbReference type="Pfam" id="PF04287">
    <property type="entry name" value="DUF446"/>
    <property type="match status" value="1"/>
</dbReference>
<dbReference type="InterPro" id="IPR007384">
    <property type="entry name" value="UCP006257"/>
</dbReference>
<accession>A0ABU9ST05</accession>
<dbReference type="PANTHER" id="PTHR39586:SF1">
    <property type="entry name" value="CYTOPLASMIC PROTEIN"/>
    <property type="match status" value="1"/>
</dbReference>